<dbReference type="AlphaFoldDB" id="A0A0U3HZC5"/>
<comment type="cofactor">
    <cofactor evidence="1">
        <name>FAD</name>
        <dbReference type="ChEBI" id="CHEBI:57692"/>
    </cofactor>
</comment>
<dbReference type="Gene3D" id="3.50.50.60">
    <property type="entry name" value="FAD/NAD(P)-binding domain"/>
    <property type="match status" value="2"/>
</dbReference>
<evidence type="ECO:0000256" key="3">
    <source>
        <dbReference type="ARBA" id="ARBA00022827"/>
    </source>
</evidence>
<reference evidence="6 7" key="1">
    <citation type="submission" date="2015-11" db="EMBL/GenBank/DDBJ databases">
        <title>Complete Genome Sequence of Kocuria flava strain HO-9041.</title>
        <authorList>
            <person name="Zhou M."/>
            <person name="Dai J."/>
        </authorList>
    </citation>
    <scope>NUCLEOTIDE SEQUENCE [LARGE SCALE GENOMIC DNA]</scope>
    <source>
        <strain evidence="6 7">HO-9041</strain>
    </source>
</reference>
<proteinExistence type="predicted"/>
<dbReference type="InterPro" id="IPR023753">
    <property type="entry name" value="FAD/NAD-binding_dom"/>
</dbReference>
<evidence type="ECO:0000256" key="4">
    <source>
        <dbReference type="ARBA" id="ARBA00023002"/>
    </source>
</evidence>
<sequence>MRMPSIAIIGAGAAGTAAARTLHASGVDVDLYARNGEVPFNRTLVNKGIAIGLLEPAQAALPDTGAALRSETVRGLDPRARRLRLDSGDTHAYDALLIATGSRPRTLDEEVIGRDQAISGGRLTTLHSAADAVRVRDLLATTQPARVLMLGGGLVASETASLLTDAGHDVALITRAAIPGANAIGEHVARRLRDLHRPQHAAYLERTVHSIRTHTDRISITLNDGSQVEGDLAIVAHGTLPAAPAPWTGPDGIPVDSRLRSMHAPRQRIYAAGGIAVHHYPGHGSYRIDHWDDSAAQGIHAANTLLHDLDMADDPGQYLPSSTFSARIHGHTLTGVGHPALGTRTRVLSEEPLITAHYLGDVLVALTGVDAASHLRELMPRLHHSDPVTESTVPVTRQHV</sequence>
<dbReference type="STRING" id="446860.AS188_11690"/>
<dbReference type="PRINTS" id="PR00368">
    <property type="entry name" value="FADPNR"/>
</dbReference>
<evidence type="ECO:0000256" key="2">
    <source>
        <dbReference type="ARBA" id="ARBA00022630"/>
    </source>
</evidence>
<dbReference type="EMBL" id="CP013254">
    <property type="protein sequence ID" value="ALU40311.1"/>
    <property type="molecule type" value="Genomic_DNA"/>
</dbReference>
<evidence type="ECO:0000313" key="6">
    <source>
        <dbReference type="EMBL" id="ALU40311.1"/>
    </source>
</evidence>
<evidence type="ECO:0000259" key="5">
    <source>
        <dbReference type="Pfam" id="PF07992"/>
    </source>
</evidence>
<dbReference type="PANTHER" id="PTHR43557:SF2">
    <property type="entry name" value="RIESKE DOMAIN-CONTAINING PROTEIN-RELATED"/>
    <property type="match status" value="1"/>
</dbReference>
<feature type="domain" description="FAD/NAD(P)-binding" evidence="5">
    <location>
        <begin position="5"/>
        <end position="298"/>
    </location>
</feature>
<gene>
    <name evidence="6" type="ORF">AS188_11690</name>
</gene>
<evidence type="ECO:0000313" key="7">
    <source>
        <dbReference type="Proteomes" id="UP000057181"/>
    </source>
</evidence>
<dbReference type="GO" id="GO:0016651">
    <property type="term" value="F:oxidoreductase activity, acting on NAD(P)H"/>
    <property type="evidence" value="ECO:0007669"/>
    <property type="project" value="TreeGrafter"/>
</dbReference>
<keyword evidence="2" id="KW-0285">Flavoprotein</keyword>
<dbReference type="OrthoDB" id="9802771at2"/>
<evidence type="ECO:0000256" key="1">
    <source>
        <dbReference type="ARBA" id="ARBA00001974"/>
    </source>
</evidence>
<keyword evidence="3" id="KW-0274">FAD</keyword>
<protein>
    <submittedName>
        <fullName evidence="6">Pyridine nucleotide-disulfide oxidoreductase</fullName>
    </submittedName>
</protein>
<dbReference type="Pfam" id="PF07992">
    <property type="entry name" value="Pyr_redox_2"/>
    <property type="match status" value="1"/>
</dbReference>
<dbReference type="PANTHER" id="PTHR43557">
    <property type="entry name" value="APOPTOSIS-INDUCING FACTOR 1"/>
    <property type="match status" value="1"/>
</dbReference>
<dbReference type="Proteomes" id="UP000057181">
    <property type="component" value="Chromosome"/>
</dbReference>
<name>A0A0U3HZC5_9MICC</name>
<dbReference type="GO" id="GO:0005737">
    <property type="term" value="C:cytoplasm"/>
    <property type="evidence" value="ECO:0007669"/>
    <property type="project" value="TreeGrafter"/>
</dbReference>
<accession>A0A0U3HZC5</accession>
<dbReference type="KEGG" id="kfv:AS188_11690"/>
<dbReference type="InterPro" id="IPR036188">
    <property type="entry name" value="FAD/NAD-bd_sf"/>
</dbReference>
<dbReference type="SUPFAM" id="SSF51905">
    <property type="entry name" value="FAD/NAD(P)-binding domain"/>
    <property type="match status" value="1"/>
</dbReference>
<keyword evidence="4" id="KW-0560">Oxidoreductase</keyword>
<organism evidence="6 7">
    <name type="scientific">Kocuria flava</name>
    <dbReference type="NCBI Taxonomy" id="446860"/>
    <lineage>
        <taxon>Bacteria</taxon>
        <taxon>Bacillati</taxon>
        <taxon>Actinomycetota</taxon>
        <taxon>Actinomycetes</taxon>
        <taxon>Micrococcales</taxon>
        <taxon>Micrococcaceae</taxon>
        <taxon>Kocuria</taxon>
    </lineage>
</organism>
<dbReference type="InterPro" id="IPR050446">
    <property type="entry name" value="FAD-oxidoreductase/Apoptosis"/>
</dbReference>
<dbReference type="PRINTS" id="PR00411">
    <property type="entry name" value="PNDRDTASEI"/>
</dbReference>